<dbReference type="RefSeq" id="XP_005778093.1">
    <property type="nucleotide sequence ID" value="XM_005778036.1"/>
</dbReference>
<accession>A0A0D3JQ79</accession>
<organism evidence="2 3">
    <name type="scientific">Emiliania huxleyi (strain CCMP1516)</name>
    <dbReference type="NCBI Taxonomy" id="280463"/>
    <lineage>
        <taxon>Eukaryota</taxon>
        <taxon>Haptista</taxon>
        <taxon>Haptophyta</taxon>
        <taxon>Prymnesiophyceae</taxon>
        <taxon>Isochrysidales</taxon>
        <taxon>Noelaerhabdaceae</taxon>
        <taxon>Emiliania</taxon>
    </lineage>
</organism>
<name>A0A0D3JQ79_EMIH1</name>
<dbReference type="EnsemblProtists" id="EOD10693">
    <property type="protein sequence ID" value="EOD10693"/>
    <property type="gene ID" value="EMIHUDRAFT_215483"/>
</dbReference>
<feature type="compositionally biased region" description="Basic and acidic residues" evidence="1">
    <location>
        <begin position="89"/>
        <end position="98"/>
    </location>
</feature>
<dbReference type="KEGG" id="ehx:EMIHUDRAFT_215483"/>
<dbReference type="HOGENOM" id="CLU_1113049_0_0_1"/>
<reference evidence="3" key="1">
    <citation type="journal article" date="2013" name="Nature">
        <title>Pan genome of the phytoplankton Emiliania underpins its global distribution.</title>
        <authorList>
            <person name="Read B.A."/>
            <person name="Kegel J."/>
            <person name="Klute M.J."/>
            <person name="Kuo A."/>
            <person name="Lefebvre S.C."/>
            <person name="Maumus F."/>
            <person name="Mayer C."/>
            <person name="Miller J."/>
            <person name="Monier A."/>
            <person name="Salamov A."/>
            <person name="Young J."/>
            <person name="Aguilar M."/>
            <person name="Claverie J.M."/>
            <person name="Frickenhaus S."/>
            <person name="Gonzalez K."/>
            <person name="Herman E.K."/>
            <person name="Lin Y.C."/>
            <person name="Napier J."/>
            <person name="Ogata H."/>
            <person name="Sarno A.F."/>
            <person name="Shmutz J."/>
            <person name="Schroeder D."/>
            <person name="de Vargas C."/>
            <person name="Verret F."/>
            <person name="von Dassow P."/>
            <person name="Valentin K."/>
            <person name="Van de Peer Y."/>
            <person name="Wheeler G."/>
            <person name="Dacks J.B."/>
            <person name="Delwiche C.F."/>
            <person name="Dyhrman S.T."/>
            <person name="Glockner G."/>
            <person name="John U."/>
            <person name="Richards T."/>
            <person name="Worden A.Z."/>
            <person name="Zhang X."/>
            <person name="Grigoriev I.V."/>
            <person name="Allen A.E."/>
            <person name="Bidle K."/>
            <person name="Borodovsky M."/>
            <person name="Bowler C."/>
            <person name="Brownlee C."/>
            <person name="Cock J.M."/>
            <person name="Elias M."/>
            <person name="Gladyshev V.N."/>
            <person name="Groth M."/>
            <person name="Guda C."/>
            <person name="Hadaegh A."/>
            <person name="Iglesias-Rodriguez M.D."/>
            <person name="Jenkins J."/>
            <person name="Jones B.M."/>
            <person name="Lawson T."/>
            <person name="Leese F."/>
            <person name="Lindquist E."/>
            <person name="Lobanov A."/>
            <person name="Lomsadze A."/>
            <person name="Malik S.B."/>
            <person name="Marsh M.E."/>
            <person name="Mackinder L."/>
            <person name="Mock T."/>
            <person name="Mueller-Roeber B."/>
            <person name="Pagarete A."/>
            <person name="Parker M."/>
            <person name="Probert I."/>
            <person name="Quesneville H."/>
            <person name="Raines C."/>
            <person name="Rensing S.A."/>
            <person name="Riano-Pachon D.M."/>
            <person name="Richier S."/>
            <person name="Rokitta S."/>
            <person name="Shiraiwa Y."/>
            <person name="Soanes D.M."/>
            <person name="van der Giezen M."/>
            <person name="Wahlund T.M."/>
            <person name="Williams B."/>
            <person name="Wilson W."/>
            <person name="Wolfe G."/>
            <person name="Wurch L.L."/>
        </authorList>
    </citation>
    <scope>NUCLEOTIDE SEQUENCE</scope>
</reference>
<dbReference type="Proteomes" id="UP000013827">
    <property type="component" value="Unassembled WGS sequence"/>
</dbReference>
<protein>
    <submittedName>
        <fullName evidence="2">Uncharacterized protein</fullName>
    </submittedName>
</protein>
<sequence length="250" mass="27276">MLFCCCPGPAAPAEPVAELSAELEADLSERVKAERLAKAKSAEQAQFSRKPRGREHGFAQMLDEDEDTAGDWEREASASELRGSASKWVADRKNDAGSKARKKRGYLGNTRQQADAAIRILSNEEIMRRAQVENVLQAGAPIDPQSGEIVPARLQQWLAGLSTYIAFCDGVVQKALSSSPHARRASPFGWRVPQLPPVRAGPISLYLSAVGRHRLLGERCAELQSRLKAFQVTLYARADRAGPEGISQSL</sequence>
<dbReference type="GeneID" id="17271249"/>
<proteinExistence type="predicted"/>
<dbReference type="GeneID" id="17256796"/>
<dbReference type="AlphaFoldDB" id="A0A0D3JQ79"/>
<dbReference type="KEGG" id="ehx:EMIHUDRAFT_205732"/>
<dbReference type="RefSeq" id="XP_005763122.1">
    <property type="nucleotide sequence ID" value="XM_005763065.1"/>
</dbReference>
<feature type="region of interest" description="Disordered" evidence="1">
    <location>
        <begin position="36"/>
        <end position="105"/>
    </location>
</feature>
<evidence type="ECO:0000313" key="3">
    <source>
        <dbReference type="Proteomes" id="UP000013827"/>
    </source>
</evidence>
<reference evidence="2" key="2">
    <citation type="submission" date="2024-10" db="UniProtKB">
        <authorList>
            <consortium name="EnsemblProtists"/>
        </authorList>
    </citation>
    <scope>IDENTIFICATION</scope>
</reference>
<evidence type="ECO:0000313" key="2">
    <source>
        <dbReference type="EnsemblProtists" id="EOD25664"/>
    </source>
</evidence>
<dbReference type="PaxDb" id="2903-EOD10693"/>
<evidence type="ECO:0000256" key="1">
    <source>
        <dbReference type="SAM" id="MobiDB-lite"/>
    </source>
</evidence>
<keyword evidence="3" id="KW-1185">Reference proteome</keyword>
<dbReference type="EnsemblProtists" id="EOD25664">
    <property type="protein sequence ID" value="EOD25664"/>
    <property type="gene ID" value="EMIHUDRAFT_205732"/>
</dbReference>